<gene>
    <name evidence="2" type="ORF">C482_06162</name>
</gene>
<feature type="compositionally biased region" description="Acidic residues" evidence="1">
    <location>
        <begin position="109"/>
        <end position="131"/>
    </location>
</feature>
<dbReference type="PATRIC" id="fig|1227492.4.peg.1191"/>
<feature type="compositionally biased region" description="Acidic residues" evidence="1">
    <location>
        <begin position="145"/>
        <end position="154"/>
    </location>
</feature>
<feature type="compositionally biased region" description="Low complexity" evidence="1">
    <location>
        <begin position="58"/>
        <end position="96"/>
    </location>
</feature>
<dbReference type="Pfam" id="PF23373">
    <property type="entry name" value="DUF7093"/>
    <property type="match status" value="1"/>
</dbReference>
<feature type="compositionally biased region" description="Polar residues" evidence="1">
    <location>
        <begin position="99"/>
        <end position="108"/>
    </location>
</feature>
<dbReference type="Proteomes" id="UP000011693">
    <property type="component" value="Unassembled WGS sequence"/>
</dbReference>
<feature type="compositionally biased region" description="Low complexity" evidence="1">
    <location>
        <begin position="284"/>
        <end position="312"/>
    </location>
</feature>
<evidence type="ECO:0000313" key="2">
    <source>
        <dbReference type="EMBL" id="ELZ01613.1"/>
    </source>
</evidence>
<organism evidence="2 3">
    <name type="scientific">Natrialba chahannaoensis JCM 10990</name>
    <dbReference type="NCBI Taxonomy" id="1227492"/>
    <lineage>
        <taxon>Archaea</taxon>
        <taxon>Methanobacteriati</taxon>
        <taxon>Methanobacteriota</taxon>
        <taxon>Stenosarchaea group</taxon>
        <taxon>Halobacteria</taxon>
        <taxon>Halobacteriales</taxon>
        <taxon>Natrialbaceae</taxon>
        <taxon>Natrialba</taxon>
    </lineage>
</organism>
<feature type="compositionally biased region" description="Polar residues" evidence="1">
    <location>
        <begin position="48"/>
        <end position="57"/>
    </location>
</feature>
<sequence length="386" mass="40895">MVLRCSLLGHDYGESEVEREREERGSEVVVTVQEYEECVRCGDRHVISENTEVTSLSAAPATETEPGTTETAAPDSETTSTPDPDLSDDVSIPSDDSPTHATADSSTTEIDEADGVTDDGLIIDDEPDAETVESGPQPERGDADVVGDDGDTDGEYGKHGEHRDHRDHSDEFDIPTDEDGNPVTDDGEILEDEPADAHADRESDREHGEWPDSDDVGPPVDDAEAEHSEWPDTGEQVDDDAVVLEHDSTAYEDESAVDARTATVDSTEHTQFEGMAEADDEHPAAAAGESTASWASGSEASGDSSSSVEAGADTAPESETAGAGSGIERVGDAPVPGDADHPGDDVPSEFYCPRCEFVATSDRGSLRAGDICPDCRKGYLGERARQ</sequence>
<comment type="caution">
    <text evidence="2">The sequence shown here is derived from an EMBL/GenBank/DDBJ whole genome shotgun (WGS) entry which is preliminary data.</text>
</comment>
<dbReference type="AlphaFoldDB" id="M0AUJ8"/>
<feature type="compositionally biased region" description="Basic and acidic residues" evidence="1">
    <location>
        <begin position="195"/>
        <end position="210"/>
    </location>
</feature>
<feature type="region of interest" description="Disordered" evidence="1">
    <location>
        <begin position="5"/>
        <end position="25"/>
    </location>
</feature>
<dbReference type="RefSeq" id="WP_006166621.1">
    <property type="nucleotide sequence ID" value="NZ_AOIN01000043.1"/>
</dbReference>
<keyword evidence="3" id="KW-1185">Reference proteome</keyword>
<evidence type="ECO:0000313" key="3">
    <source>
        <dbReference type="Proteomes" id="UP000011693"/>
    </source>
</evidence>
<name>M0AUJ8_9EURY</name>
<dbReference type="STRING" id="1227492.C482_06162"/>
<feature type="compositionally biased region" description="Basic and acidic residues" evidence="1">
    <location>
        <begin position="11"/>
        <end position="25"/>
    </location>
</feature>
<accession>M0AUJ8</accession>
<feature type="region of interest" description="Disordered" evidence="1">
    <location>
        <begin position="44"/>
        <end position="349"/>
    </location>
</feature>
<reference evidence="2 3" key="1">
    <citation type="journal article" date="2014" name="PLoS Genet.">
        <title>Phylogenetically driven sequencing of extremely halophilic archaea reveals strategies for static and dynamic osmo-response.</title>
        <authorList>
            <person name="Becker E.A."/>
            <person name="Seitzer P.M."/>
            <person name="Tritt A."/>
            <person name="Larsen D."/>
            <person name="Krusor M."/>
            <person name="Yao A.I."/>
            <person name="Wu D."/>
            <person name="Madern D."/>
            <person name="Eisen J.A."/>
            <person name="Darling A.E."/>
            <person name="Facciotti M.T."/>
        </authorList>
    </citation>
    <scope>NUCLEOTIDE SEQUENCE [LARGE SCALE GENOMIC DNA]</scope>
    <source>
        <strain evidence="2 3">JCM 10990</strain>
    </source>
</reference>
<dbReference type="OrthoDB" id="205650at2157"/>
<feature type="compositionally biased region" description="Acidic residues" evidence="1">
    <location>
        <begin position="172"/>
        <end position="194"/>
    </location>
</feature>
<protein>
    <submittedName>
        <fullName evidence="2">Uncharacterized protein</fullName>
    </submittedName>
</protein>
<proteinExistence type="predicted"/>
<dbReference type="EMBL" id="AOIN01000043">
    <property type="protein sequence ID" value="ELZ01613.1"/>
    <property type="molecule type" value="Genomic_DNA"/>
</dbReference>
<evidence type="ECO:0000256" key="1">
    <source>
        <dbReference type="SAM" id="MobiDB-lite"/>
    </source>
</evidence>
<dbReference type="InterPro" id="IPR055519">
    <property type="entry name" value="DUF7093"/>
</dbReference>
<feature type="compositionally biased region" description="Basic and acidic residues" evidence="1">
    <location>
        <begin position="155"/>
        <end position="171"/>
    </location>
</feature>